<dbReference type="eggNOG" id="ENOG502QPIR">
    <property type="taxonomic scope" value="Eukaryota"/>
</dbReference>
<dbReference type="FunFam" id="2.60.110.10:FF:000005">
    <property type="entry name" value="Osmotin-like protein OSM34"/>
    <property type="match status" value="1"/>
</dbReference>
<dbReference type="PIRSF" id="PIRSF002703">
    <property type="entry name" value="Thaumatin"/>
    <property type="match status" value="1"/>
</dbReference>
<evidence type="ECO:0000313" key="5">
    <source>
        <dbReference type="Proteomes" id="UP000026961"/>
    </source>
</evidence>
<dbReference type="STRING" id="40148.A0A0E0BVJ3"/>
<dbReference type="PANTHER" id="PTHR31048">
    <property type="entry name" value="OS03G0233200 PROTEIN"/>
    <property type="match status" value="1"/>
</dbReference>
<name>A0A0E0BVJ3_9ORYZ</name>
<dbReference type="InterPro" id="IPR037176">
    <property type="entry name" value="Osmotin/thaumatin-like_sf"/>
</dbReference>
<dbReference type="InterPro" id="IPR001938">
    <property type="entry name" value="Thaumatin"/>
</dbReference>
<dbReference type="EnsemblPlants" id="OGLUM12G21310.1">
    <property type="protein sequence ID" value="OGLUM12G21310.1"/>
    <property type="gene ID" value="OGLUM12G21310"/>
</dbReference>
<sequence>MASPAAASSSALAVVLLVMAATSLSANAATFAITNQCPYTVWPAATPVGGGVQLNPGDTWTIDVPAGTSSGRVWGRTGCNFNGGSGSCATGDCGGALSCTLSGQPPLTLAEFTLAGAAGGDQDQDYYNLSVIDGFNVGISIGCSSGETLTCREKSCHDAYQYPSDDTKVRTCSGDTSYQIVFCP</sequence>
<keyword evidence="2" id="KW-1015">Disulfide bond</keyword>
<evidence type="ECO:0000313" key="4">
    <source>
        <dbReference type="EnsemblPlants" id="OGLUM12G21310.1"/>
    </source>
</evidence>
<evidence type="ECO:0000256" key="1">
    <source>
        <dbReference type="ARBA" id="ARBA00022729"/>
    </source>
</evidence>
<dbReference type="PROSITE" id="PS00316">
    <property type="entry name" value="THAUMATIN_1"/>
    <property type="match status" value="1"/>
</dbReference>
<keyword evidence="5" id="KW-1185">Reference proteome</keyword>
<organism evidence="4">
    <name type="scientific">Oryza glumipatula</name>
    <dbReference type="NCBI Taxonomy" id="40148"/>
    <lineage>
        <taxon>Eukaryota</taxon>
        <taxon>Viridiplantae</taxon>
        <taxon>Streptophyta</taxon>
        <taxon>Embryophyta</taxon>
        <taxon>Tracheophyta</taxon>
        <taxon>Spermatophyta</taxon>
        <taxon>Magnoliopsida</taxon>
        <taxon>Liliopsida</taxon>
        <taxon>Poales</taxon>
        <taxon>Poaceae</taxon>
        <taxon>BOP clade</taxon>
        <taxon>Oryzoideae</taxon>
        <taxon>Oryzeae</taxon>
        <taxon>Oryzinae</taxon>
        <taxon>Oryza</taxon>
    </lineage>
</organism>
<keyword evidence="1 3" id="KW-0732">Signal</keyword>
<dbReference type="PRINTS" id="PR00347">
    <property type="entry name" value="THAUMATIN"/>
</dbReference>
<dbReference type="Gene3D" id="2.60.110.10">
    <property type="entry name" value="Thaumatin"/>
    <property type="match status" value="1"/>
</dbReference>
<dbReference type="Pfam" id="PF00314">
    <property type="entry name" value="Thaumatin"/>
    <property type="match status" value="1"/>
</dbReference>
<evidence type="ECO:0000256" key="3">
    <source>
        <dbReference type="SAM" id="SignalP"/>
    </source>
</evidence>
<dbReference type="CDD" id="cd09217">
    <property type="entry name" value="TLP-P"/>
    <property type="match status" value="1"/>
</dbReference>
<dbReference type="AlphaFoldDB" id="A0A0E0BVJ3"/>
<evidence type="ECO:0008006" key="6">
    <source>
        <dbReference type="Google" id="ProtNLM"/>
    </source>
</evidence>
<feature type="chain" id="PRO_5002355491" description="Thaumatin-like protein" evidence="3">
    <location>
        <begin position="29"/>
        <end position="184"/>
    </location>
</feature>
<dbReference type="Proteomes" id="UP000026961">
    <property type="component" value="Chromosome 12"/>
</dbReference>
<reference evidence="4" key="2">
    <citation type="submission" date="2018-05" db="EMBL/GenBank/DDBJ databases">
        <title>OgluRS3 (Oryza glumaepatula Reference Sequence Version 3).</title>
        <authorList>
            <person name="Zhang J."/>
            <person name="Kudrna D."/>
            <person name="Lee S."/>
            <person name="Talag J."/>
            <person name="Welchert J."/>
            <person name="Wing R.A."/>
        </authorList>
    </citation>
    <scope>NUCLEOTIDE SEQUENCE [LARGE SCALE GENOMIC DNA]</scope>
</reference>
<protein>
    <recommendedName>
        <fullName evidence="6">Thaumatin-like protein</fullName>
    </recommendedName>
</protein>
<feature type="disulfide bond" evidence="2">
    <location>
        <begin position="93"/>
        <end position="99"/>
    </location>
</feature>
<reference evidence="4" key="1">
    <citation type="submission" date="2015-04" db="UniProtKB">
        <authorList>
            <consortium name="EnsemblPlants"/>
        </authorList>
    </citation>
    <scope>IDENTIFICATION</scope>
</reference>
<dbReference type="Gramene" id="OGLUM12G21310.1">
    <property type="protein sequence ID" value="OGLUM12G21310.1"/>
    <property type="gene ID" value="OGLUM12G21310"/>
</dbReference>
<dbReference type="HOGENOM" id="CLU_043181_5_1_1"/>
<dbReference type="SMART" id="SM00205">
    <property type="entry name" value="THN"/>
    <property type="match status" value="1"/>
</dbReference>
<dbReference type="PROSITE" id="PS51367">
    <property type="entry name" value="THAUMATIN_2"/>
    <property type="match status" value="1"/>
</dbReference>
<proteinExistence type="predicted"/>
<evidence type="ECO:0000256" key="2">
    <source>
        <dbReference type="PIRSR" id="PIRSR002703-1"/>
    </source>
</evidence>
<feature type="disulfide bond" evidence="2">
    <location>
        <begin position="79"/>
        <end position="88"/>
    </location>
</feature>
<accession>A0A0E0BVJ3</accession>
<dbReference type="SUPFAM" id="SSF49870">
    <property type="entry name" value="Osmotin, thaumatin-like protein"/>
    <property type="match status" value="1"/>
</dbReference>
<dbReference type="InterPro" id="IPR017949">
    <property type="entry name" value="Thaumatin_CS"/>
</dbReference>
<feature type="signal peptide" evidence="3">
    <location>
        <begin position="1"/>
        <end position="28"/>
    </location>
</feature>